<organism evidence="12 13">
    <name type="scientific">Brassica rapa subsp. trilocularis</name>
    <dbReference type="NCBI Taxonomy" id="1813537"/>
    <lineage>
        <taxon>Eukaryota</taxon>
        <taxon>Viridiplantae</taxon>
        <taxon>Streptophyta</taxon>
        <taxon>Embryophyta</taxon>
        <taxon>Tracheophyta</taxon>
        <taxon>Spermatophyta</taxon>
        <taxon>Magnoliopsida</taxon>
        <taxon>eudicotyledons</taxon>
        <taxon>Gunneridae</taxon>
        <taxon>Pentapetalae</taxon>
        <taxon>rosids</taxon>
        <taxon>malvids</taxon>
        <taxon>Brassicales</taxon>
        <taxon>Brassicaceae</taxon>
        <taxon>Brassiceae</taxon>
        <taxon>Brassica</taxon>
    </lineage>
</organism>
<evidence type="ECO:0000256" key="4">
    <source>
        <dbReference type="ARBA" id="ARBA00022448"/>
    </source>
</evidence>
<evidence type="ECO:0000256" key="2">
    <source>
        <dbReference type="ARBA" id="ARBA00004653"/>
    </source>
</evidence>
<protein>
    <recommendedName>
        <fullName evidence="14">Protein TIC 20</fullName>
    </recommendedName>
</protein>
<comment type="similarity">
    <text evidence="3">Belongs to the YIF1 family.</text>
</comment>
<comment type="caution">
    <text evidence="12">The sequence shown here is derived from an EMBL/GenBank/DDBJ whole genome shotgun (WGS) entry which is preliminary data.</text>
</comment>
<keyword evidence="8 11" id="KW-1133">Transmembrane helix</keyword>
<dbReference type="InterPro" id="IPR005578">
    <property type="entry name" value="Yif1_fam"/>
</dbReference>
<name>A0ABQ7LIM0_BRACM</name>
<sequence length="202" mass="22809">MNSYQWRELTRSGFTKKAAWELKGRKYSAPALMNDQYVRNKLKIVILPFLHRGHWTRISEPVEGRLSYKPPIYDINAPDLYIPLMAFGTYLVLDVLSLGLCGKNGWLGFLQVMLLEITLLSLGSGESPLLDIVAYAGYANAGLCLAVLCKTIWGYSYYVLIPRTCLCTGVFLVKTMKRVLFAEAKSYVTQAGIIRERTPLML</sequence>
<evidence type="ECO:0008006" key="14">
    <source>
        <dbReference type="Google" id="ProtNLM"/>
    </source>
</evidence>
<keyword evidence="5 11" id="KW-0812">Transmembrane</keyword>
<evidence type="ECO:0000256" key="3">
    <source>
        <dbReference type="ARBA" id="ARBA00009727"/>
    </source>
</evidence>
<proteinExistence type="inferred from homology"/>
<feature type="transmembrane region" description="Helical" evidence="11">
    <location>
        <begin position="80"/>
        <end position="100"/>
    </location>
</feature>
<reference evidence="12 13" key="1">
    <citation type="submission" date="2021-03" db="EMBL/GenBank/DDBJ databases">
        <authorList>
            <person name="King G.J."/>
            <person name="Bancroft I."/>
            <person name="Baten A."/>
            <person name="Bloomfield J."/>
            <person name="Borpatragohain P."/>
            <person name="He Z."/>
            <person name="Irish N."/>
            <person name="Irwin J."/>
            <person name="Liu K."/>
            <person name="Mauleon R.P."/>
            <person name="Moore J."/>
            <person name="Morris R."/>
            <person name="Ostergaard L."/>
            <person name="Wang B."/>
            <person name="Wells R."/>
        </authorList>
    </citation>
    <scope>NUCLEOTIDE SEQUENCE [LARGE SCALE GENOMIC DNA]</scope>
    <source>
        <strain evidence="12">R-o-18</strain>
        <tissue evidence="12">Leaf</tissue>
    </source>
</reference>
<keyword evidence="7" id="KW-0653">Protein transport</keyword>
<dbReference type="EMBL" id="JADBGQ010000008">
    <property type="protein sequence ID" value="KAG5386392.1"/>
    <property type="molecule type" value="Genomic_DNA"/>
</dbReference>
<keyword evidence="13" id="KW-1185">Reference proteome</keyword>
<dbReference type="Proteomes" id="UP000823674">
    <property type="component" value="Chromosome A09"/>
</dbReference>
<evidence type="ECO:0000256" key="5">
    <source>
        <dbReference type="ARBA" id="ARBA00022692"/>
    </source>
</evidence>
<accession>A0ABQ7LIM0</accession>
<keyword evidence="4" id="KW-0813">Transport</keyword>
<evidence type="ECO:0000256" key="6">
    <source>
        <dbReference type="ARBA" id="ARBA00022824"/>
    </source>
</evidence>
<keyword evidence="6" id="KW-0256">Endoplasmic reticulum</keyword>
<feature type="transmembrane region" description="Helical" evidence="11">
    <location>
        <begin position="129"/>
        <end position="148"/>
    </location>
</feature>
<evidence type="ECO:0000256" key="10">
    <source>
        <dbReference type="ARBA" id="ARBA00023136"/>
    </source>
</evidence>
<evidence type="ECO:0000256" key="11">
    <source>
        <dbReference type="SAM" id="Phobius"/>
    </source>
</evidence>
<evidence type="ECO:0000256" key="8">
    <source>
        <dbReference type="ARBA" id="ARBA00022989"/>
    </source>
</evidence>
<evidence type="ECO:0000313" key="13">
    <source>
        <dbReference type="Proteomes" id="UP000823674"/>
    </source>
</evidence>
<keyword evidence="10 11" id="KW-0472">Membrane</keyword>
<comment type="subcellular location">
    <subcellularLocation>
        <location evidence="1">Endoplasmic reticulum membrane</location>
        <topology evidence="1">Multi-pass membrane protein</topology>
    </subcellularLocation>
    <subcellularLocation>
        <location evidence="2">Golgi apparatus membrane</location>
        <topology evidence="2">Multi-pass membrane protein</topology>
    </subcellularLocation>
</comment>
<gene>
    <name evidence="12" type="primary">A09p064950.1_BraROA</name>
    <name evidence="12" type="ORF">IGI04_037862</name>
</gene>
<evidence type="ECO:0000256" key="9">
    <source>
        <dbReference type="ARBA" id="ARBA00023034"/>
    </source>
</evidence>
<dbReference type="PANTHER" id="PTHR14083">
    <property type="entry name" value="YIP1 INTERACTING FACTOR HOMOLOG YIF1 PROTEIN"/>
    <property type="match status" value="1"/>
</dbReference>
<keyword evidence="9" id="KW-0333">Golgi apparatus</keyword>
<evidence type="ECO:0000313" key="12">
    <source>
        <dbReference type="EMBL" id="KAG5386392.1"/>
    </source>
</evidence>
<evidence type="ECO:0000256" key="7">
    <source>
        <dbReference type="ARBA" id="ARBA00022927"/>
    </source>
</evidence>
<evidence type="ECO:0000256" key="1">
    <source>
        <dbReference type="ARBA" id="ARBA00004477"/>
    </source>
</evidence>
<dbReference type="PANTHER" id="PTHR14083:SF0">
    <property type="entry name" value="YIP1D-INTERACTING FACTOR 1, ISOFORM C"/>
    <property type="match status" value="1"/>
</dbReference>
<dbReference type="Pfam" id="PF03878">
    <property type="entry name" value="YIF1"/>
    <property type="match status" value="1"/>
</dbReference>